<feature type="transmembrane region" description="Helical" evidence="1">
    <location>
        <begin position="364"/>
        <end position="386"/>
    </location>
</feature>
<feature type="transmembrane region" description="Helical" evidence="1">
    <location>
        <begin position="107"/>
        <end position="132"/>
    </location>
</feature>
<feature type="transmembrane region" description="Helical" evidence="1">
    <location>
        <begin position="12"/>
        <end position="43"/>
    </location>
</feature>
<keyword evidence="1" id="KW-1133">Transmembrane helix</keyword>
<feature type="transmembrane region" description="Helical" evidence="1">
    <location>
        <begin position="332"/>
        <end position="352"/>
    </location>
</feature>
<gene>
    <name evidence="2" type="ORF">SAMN04487935_0772</name>
</gene>
<feature type="transmembrane region" description="Helical" evidence="1">
    <location>
        <begin position="216"/>
        <end position="234"/>
    </location>
</feature>
<reference evidence="2 3" key="1">
    <citation type="submission" date="2016-10" db="EMBL/GenBank/DDBJ databases">
        <authorList>
            <person name="de Groot N.N."/>
        </authorList>
    </citation>
    <scope>NUCLEOTIDE SEQUENCE [LARGE SCALE GENOMIC DNA]</scope>
    <source>
        <strain evidence="2 3">CGMCC 1.10076</strain>
    </source>
</reference>
<evidence type="ECO:0000256" key="1">
    <source>
        <dbReference type="SAM" id="Phobius"/>
    </source>
</evidence>
<feature type="transmembrane region" description="Helical" evidence="1">
    <location>
        <begin position="84"/>
        <end position="101"/>
    </location>
</feature>
<accession>A0A1G8T1R1</accession>
<keyword evidence="1" id="KW-0812">Transmembrane</keyword>
<dbReference type="STRING" id="1128970.SAMN04487935_0772"/>
<evidence type="ECO:0008006" key="4">
    <source>
        <dbReference type="Google" id="ProtNLM"/>
    </source>
</evidence>
<keyword evidence="1" id="KW-0472">Membrane</keyword>
<keyword evidence="3" id="KW-1185">Reference proteome</keyword>
<feature type="transmembrane region" description="Helical" evidence="1">
    <location>
        <begin position="176"/>
        <end position="204"/>
    </location>
</feature>
<sequence length="415" mass="47899">MKINAVKFYTSIFIIVIFSQLYLPSFRTNVIIQFMAIGIFFFLEKESLSVFVVKNIKPLLVLFFLGFAGTLVNKYPVVNIVKDITHFIKPILGILIGYYFYKKINNFRTFVSTIVLIGFLSALVHFVILIFFSKTDNLSDIREFGKDNFLELFSLFFLGFYKKFQNESLFQNPSKYYLYFVVILLSSILYFSRTMMVTAIILLLSIYGYTIITVKGLRNIGICLGLFIAFYAYLFSVKLDRNSKGAEAFFYKMQNAPGELFDTKIDRDNHAELWDHWRGYEAKRAMALMVDNPSSFIFGNGHGSLVNLRFFAPLTGPHDKGMKYISELHNGYAYLLYKTGIIGLIIYIGFLIRIYRNIYKSRNFVYTVLSAIGLIFLFTTITITGLYNPKDIMVFIVGAMLSFSNTDTFKQQQLS</sequence>
<protein>
    <recommendedName>
        <fullName evidence="4">O-Antigen ligase</fullName>
    </recommendedName>
</protein>
<proteinExistence type="predicted"/>
<dbReference type="EMBL" id="FNEZ01000001">
    <property type="protein sequence ID" value="SDJ34925.1"/>
    <property type="molecule type" value="Genomic_DNA"/>
</dbReference>
<dbReference type="AlphaFoldDB" id="A0A1G8T1R1"/>
<dbReference type="Proteomes" id="UP000199580">
    <property type="component" value="Unassembled WGS sequence"/>
</dbReference>
<evidence type="ECO:0000313" key="3">
    <source>
        <dbReference type="Proteomes" id="UP000199580"/>
    </source>
</evidence>
<name>A0A1G8T1R1_9FLAO</name>
<evidence type="ECO:0000313" key="2">
    <source>
        <dbReference type="EMBL" id="SDJ34925.1"/>
    </source>
</evidence>
<organism evidence="2 3">
    <name type="scientific">Flavobacterium noncentrifugens</name>
    <dbReference type="NCBI Taxonomy" id="1128970"/>
    <lineage>
        <taxon>Bacteria</taxon>
        <taxon>Pseudomonadati</taxon>
        <taxon>Bacteroidota</taxon>
        <taxon>Flavobacteriia</taxon>
        <taxon>Flavobacteriales</taxon>
        <taxon>Flavobacteriaceae</taxon>
        <taxon>Flavobacterium</taxon>
    </lineage>
</organism>
<feature type="transmembrane region" description="Helical" evidence="1">
    <location>
        <begin position="55"/>
        <end position="72"/>
    </location>
</feature>